<evidence type="ECO:0000256" key="5">
    <source>
        <dbReference type="ARBA" id="ARBA00022737"/>
    </source>
</evidence>
<feature type="domain" description="DYW" evidence="9">
    <location>
        <begin position="890"/>
        <end position="981"/>
    </location>
</feature>
<proteinExistence type="inferred from homology"/>
<protein>
    <submittedName>
        <fullName evidence="11">Pentatricopeptide repeat-containing protein At3g63370, chloroplastic</fullName>
    </submittedName>
</protein>
<keyword evidence="6" id="KW-0809">Transit peptide</keyword>
<dbReference type="Pfam" id="PF20430">
    <property type="entry name" value="Eplus_motif"/>
    <property type="match status" value="1"/>
</dbReference>
<feature type="repeat" description="PPR" evidence="7">
    <location>
        <begin position="269"/>
        <end position="303"/>
    </location>
</feature>
<name>A0A6P8EMA1_PUNGR</name>
<dbReference type="PANTHER" id="PTHR47926:SF377">
    <property type="entry name" value="OS04G0469400 PROTEIN"/>
    <property type="match status" value="1"/>
</dbReference>
<feature type="repeat" description="PPR" evidence="7">
    <location>
        <begin position="471"/>
        <end position="505"/>
    </location>
</feature>
<dbReference type="Gene3D" id="1.25.40.10">
    <property type="entry name" value="Tetratricopeptide repeat domain"/>
    <property type="match status" value="6"/>
</dbReference>
<evidence type="ECO:0000256" key="2">
    <source>
        <dbReference type="ARBA" id="ARBA00006643"/>
    </source>
</evidence>
<dbReference type="OrthoDB" id="1846880at2759"/>
<dbReference type="RefSeq" id="XP_031407464.1">
    <property type="nucleotide sequence ID" value="XM_031551604.1"/>
</dbReference>
<feature type="region of interest" description="Disordered" evidence="8">
    <location>
        <begin position="19"/>
        <end position="40"/>
    </location>
</feature>
<dbReference type="PANTHER" id="PTHR47926">
    <property type="entry name" value="PENTATRICOPEPTIDE REPEAT-CONTAINING PROTEIN"/>
    <property type="match status" value="1"/>
</dbReference>
<dbReference type="FunFam" id="1.25.40.10:FF:000395">
    <property type="entry name" value="Pentatricopeptide repeat-containing protein chloroplastic"/>
    <property type="match status" value="1"/>
</dbReference>
<dbReference type="Pfam" id="PF14432">
    <property type="entry name" value="DYW_deaminase"/>
    <property type="match status" value="1"/>
</dbReference>
<dbReference type="Pfam" id="PF13041">
    <property type="entry name" value="PPR_2"/>
    <property type="match status" value="3"/>
</dbReference>
<dbReference type="InterPro" id="IPR032867">
    <property type="entry name" value="DYW_dom"/>
</dbReference>
<feature type="repeat" description="PPR" evidence="7">
    <location>
        <begin position="571"/>
        <end position="605"/>
    </location>
</feature>
<dbReference type="Pfam" id="PF01535">
    <property type="entry name" value="PPR"/>
    <property type="match status" value="6"/>
</dbReference>
<dbReference type="InterPro" id="IPR046960">
    <property type="entry name" value="PPR_At4g14850-like_plant"/>
</dbReference>
<organism evidence="10 11">
    <name type="scientific">Punica granatum</name>
    <name type="common">Pomegranate</name>
    <dbReference type="NCBI Taxonomy" id="22663"/>
    <lineage>
        <taxon>Eukaryota</taxon>
        <taxon>Viridiplantae</taxon>
        <taxon>Streptophyta</taxon>
        <taxon>Embryophyta</taxon>
        <taxon>Tracheophyta</taxon>
        <taxon>Spermatophyta</taxon>
        <taxon>Magnoliopsida</taxon>
        <taxon>eudicotyledons</taxon>
        <taxon>Gunneridae</taxon>
        <taxon>Pentapetalae</taxon>
        <taxon>rosids</taxon>
        <taxon>malvids</taxon>
        <taxon>Myrtales</taxon>
        <taxon>Lythraceae</taxon>
        <taxon>Punica</taxon>
    </lineage>
</organism>
<gene>
    <name evidence="11" type="primary">LOC116215830</name>
</gene>
<dbReference type="InterPro" id="IPR046849">
    <property type="entry name" value="E2_motif"/>
</dbReference>
<dbReference type="GO" id="GO:0008270">
    <property type="term" value="F:zinc ion binding"/>
    <property type="evidence" value="ECO:0007669"/>
    <property type="project" value="InterPro"/>
</dbReference>
<dbReference type="GO" id="GO:0003723">
    <property type="term" value="F:RNA binding"/>
    <property type="evidence" value="ECO:0007669"/>
    <property type="project" value="InterPro"/>
</dbReference>
<dbReference type="PROSITE" id="PS51375">
    <property type="entry name" value="PPR"/>
    <property type="match status" value="6"/>
</dbReference>
<comment type="similarity">
    <text evidence="2">Belongs to the PPR family. PCMP-H subfamily.</text>
</comment>
<dbReference type="InterPro" id="IPR011990">
    <property type="entry name" value="TPR-like_helical_dom_sf"/>
</dbReference>
<keyword evidence="4" id="KW-0934">Plastid</keyword>
<dbReference type="FunFam" id="1.25.40.10:FF:000144">
    <property type="entry name" value="Pentatricopeptide repeat-containing protein, mitochondrial"/>
    <property type="match status" value="1"/>
</dbReference>
<evidence type="ECO:0000256" key="8">
    <source>
        <dbReference type="SAM" id="MobiDB-lite"/>
    </source>
</evidence>
<evidence type="ECO:0000256" key="3">
    <source>
        <dbReference type="ARBA" id="ARBA00022528"/>
    </source>
</evidence>
<sequence>MVSLSPPVPFKSSISPILSAQFSPKPKPKPQNSISSSSSSSSYIRMRGALRSLVPPVSKTPLLSQNPLSISPLREIPFRDTLAEAFKSLSKLISDGLRPVDEYSQILEICASSKALAQGQQIHAHVIKSVPDGDSSVFLNTKVVFMYGKCGRARCAEKVFAGMPQRTIFSWNAIIGAYTSNGDPLGSLQLYSKMRESGFSPDPCTFASALKACSALKDLRSGTEIHGLVIKFGYASVVFVVNSLVTMYAKCDDLDGARRLFDSMKDKEDIVTWNSIISGYSASGKGLEALDIFRNLRKTGLEMNTYTTVAALQACEDSKFQKLGSEIHAFVLKSSSDLDVYVANALISMYARCSRMSEALCVFNKLEDRDNISWNSVLSGSLQNGLYDEALQLFHDMQEVGHEPDLVSIVNVISACGRIGNLLLGKEAHAYAIRRGLDCDLLVGNTLTDMYAKCSSEKYMGRAFVRIPVKDKISWTTIIAGFAQNSCYRDAINIFREVLTCGMEVDELMIGSILLACSGLKSMNYVKEVHGFILKKVMIDLVLQNTLVDSYGECRNVNYAARTFRLIREKDTVSWTGMISLYVQNEFPNEAFSVFLEMMEEGVDADSITLISILSAAAALSVMKKGKEIHGYLIRKGFTLEGPIASSLVDMYGRCGDLKSSYRVFSSVKSKDVILWTSIITANGMHGRGLAAVELFREMENESTLTPDEITFLSMLYACSHSGLIDEGKRFIEMMKDDYHLEPWPEHYACLVDLLGRANRLHEAYEFIQVMPIEPTAEVWCSLLGACQVHSNKKLGEIAARNLLRLVPENPGNYVLVSNLFASSGRWKDVEGLRMQMKGRGLRKNPGCSWIEVRNKVHSFIARDKSHPDSKKIYLKLAEVTEKLAREGAYVPETKFVMHNVEEEEKVQMIYGHSERLAIAYGLLETREGSPIRVTKNLRICGDCHTFCKLVSKVYGREVVVRDASRFHHFDSGTCSCGDYW</sequence>
<dbReference type="InterPro" id="IPR046848">
    <property type="entry name" value="E_motif"/>
</dbReference>
<dbReference type="FunFam" id="1.25.40.10:FF:000073">
    <property type="entry name" value="Pentatricopeptide repeat-containing protein chloroplastic"/>
    <property type="match status" value="2"/>
</dbReference>
<evidence type="ECO:0000256" key="6">
    <source>
        <dbReference type="ARBA" id="ARBA00022946"/>
    </source>
</evidence>
<dbReference type="InterPro" id="IPR002885">
    <property type="entry name" value="PPR_rpt"/>
</dbReference>
<evidence type="ECO:0000313" key="10">
    <source>
        <dbReference type="Proteomes" id="UP000515151"/>
    </source>
</evidence>
<feature type="compositionally biased region" description="Low complexity" evidence="8">
    <location>
        <begin position="30"/>
        <end position="40"/>
    </location>
</feature>
<feature type="repeat" description="PPR" evidence="7">
    <location>
        <begin position="339"/>
        <end position="369"/>
    </location>
</feature>
<comment type="subcellular location">
    <subcellularLocation>
        <location evidence="1">Plastid</location>
        <location evidence="1">Chloroplast</location>
    </subcellularLocation>
</comment>
<dbReference type="Pfam" id="PF20431">
    <property type="entry name" value="E_motif"/>
    <property type="match status" value="1"/>
</dbReference>
<keyword evidence="3" id="KW-0150">Chloroplast</keyword>
<reference evidence="11" key="2">
    <citation type="submission" date="2025-08" db="UniProtKB">
        <authorList>
            <consortium name="RefSeq"/>
        </authorList>
    </citation>
    <scope>IDENTIFICATION</scope>
    <source>
        <tissue evidence="11">Leaf</tissue>
    </source>
</reference>
<dbReference type="GO" id="GO:0009451">
    <property type="term" value="P:RNA modification"/>
    <property type="evidence" value="ECO:0007669"/>
    <property type="project" value="InterPro"/>
</dbReference>
<feature type="repeat" description="PPR" evidence="7">
    <location>
        <begin position="370"/>
        <end position="404"/>
    </location>
</feature>
<reference evidence="10" key="1">
    <citation type="journal article" date="2020" name="Plant Biotechnol. J.">
        <title>The pomegranate (Punica granatum L.) draft genome dissects genetic divergence between soft- and hard-seeded cultivars.</title>
        <authorList>
            <person name="Luo X."/>
            <person name="Li H."/>
            <person name="Wu Z."/>
            <person name="Yao W."/>
            <person name="Zhao P."/>
            <person name="Cao D."/>
            <person name="Yu H."/>
            <person name="Li K."/>
            <person name="Poudel K."/>
            <person name="Zhao D."/>
            <person name="Zhang F."/>
            <person name="Xia X."/>
            <person name="Chen L."/>
            <person name="Wang Q."/>
            <person name="Jing D."/>
            <person name="Cao S."/>
        </authorList>
    </citation>
    <scope>NUCLEOTIDE SEQUENCE [LARGE SCALE GENOMIC DNA]</scope>
    <source>
        <strain evidence="10">cv. Tunisia</strain>
    </source>
</reference>
<dbReference type="NCBIfam" id="TIGR00756">
    <property type="entry name" value="PPR"/>
    <property type="match status" value="5"/>
</dbReference>
<feature type="repeat" description="PPR" evidence="7">
    <location>
        <begin position="167"/>
        <end position="201"/>
    </location>
</feature>
<evidence type="ECO:0000313" key="11">
    <source>
        <dbReference type="RefSeq" id="XP_031407464.1"/>
    </source>
</evidence>
<dbReference type="GeneID" id="116215830"/>
<keyword evidence="5" id="KW-0677">Repeat</keyword>
<dbReference type="AlphaFoldDB" id="A0A6P8EMA1"/>
<evidence type="ECO:0000256" key="4">
    <source>
        <dbReference type="ARBA" id="ARBA00022640"/>
    </source>
</evidence>
<keyword evidence="10" id="KW-1185">Reference proteome</keyword>
<accession>A0A6P8EMA1</accession>
<dbReference type="FunFam" id="1.25.40.10:FF:000366">
    <property type="entry name" value="Pentatricopeptide (PPR) repeat-containing protein"/>
    <property type="match status" value="1"/>
</dbReference>
<evidence type="ECO:0000256" key="1">
    <source>
        <dbReference type="ARBA" id="ARBA00004229"/>
    </source>
</evidence>
<dbReference type="Proteomes" id="UP000515151">
    <property type="component" value="Chromosome 8"/>
</dbReference>
<evidence type="ECO:0000256" key="7">
    <source>
        <dbReference type="PROSITE-ProRule" id="PRU00708"/>
    </source>
</evidence>
<dbReference type="GO" id="GO:0009507">
    <property type="term" value="C:chloroplast"/>
    <property type="evidence" value="ECO:0007669"/>
    <property type="project" value="UniProtKB-SubCell"/>
</dbReference>
<evidence type="ECO:0000259" key="9">
    <source>
        <dbReference type="Pfam" id="PF14432"/>
    </source>
</evidence>
<dbReference type="FunFam" id="1.25.40.10:FF:000725">
    <property type="entry name" value="Pentatricopeptide repeat-containing protein At3g63370, chloroplastic"/>
    <property type="match status" value="1"/>
</dbReference>